<dbReference type="PANTHER" id="PTHR33138">
    <property type="entry name" value="OS01G0690200 PROTEIN"/>
    <property type="match status" value="1"/>
</dbReference>
<dbReference type="InterPro" id="IPR025287">
    <property type="entry name" value="WAK_GUB"/>
</dbReference>
<comment type="subcellular location">
    <subcellularLocation>
        <location evidence="1">Membrane</location>
        <topology evidence="1">Single-pass membrane protein</topology>
    </subcellularLocation>
</comment>
<comment type="caution">
    <text evidence="8">The sequence shown here is derived from an EMBL/GenBank/DDBJ whole genome shotgun (WGS) entry which is preliminary data.</text>
</comment>
<reference evidence="8" key="1">
    <citation type="submission" date="2019-09" db="EMBL/GenBank/DDBJ databases">
        <title>Draft genome information of white flower Hibiscus syriacus.</title>
        <authorList>
            <person name="Kim Y.-M."/>
        </authorList>
    </citation>
    <scope>NUCLEOTIDE SEQUENCE [LARGE SCALE GENOMIC DNA]</scope>
    <source>
        <strain evidence="8">YM2019G1</strain>
    </source>
</reference>
<dbReference type="PANTHER" id="PTHR33138:SF30">
    <property type="entry name" value="LEAF RUST 10 DISEASE-RESISTANCE LOCUS RECEPTOR-LIKE PROTEIN KINASE-LIKE 2.7"/>
    <property type="match status" value="1"/>
</dbReference>
<gene>
    <name evidence="8" type="ORF">F3Y22_tig00110472pilonHSYRG00390</name>
</gene>
<evidence type="ECO:0000259" key="7">
    <source>
        <dbReference type="Pfam" id="PF13947"/>
    </source>
</evidence>
<dbReference type="EMBL" id="VEPZ02001001">
    <property type="protein sequence ID" value="KAE8703348.1"/>
    <property type="molecule type" value="Genomic_DNA"/>
</dbReference>
<evidence type="ECO:0000256" key="5">
    <source>
        <dbReference type="ARBA" id="ARBA00023136"/>
    </source>
</evidence>
<proteinExistence type="predicted"/>
<evidence type="ECO:0000256" key="1">
    <source>
        <dbReference type="ARBA" id="ARBA00004167"/>
    </source>
</evidence>
<keyword evidence="5" id="KW-0472">Membrane</keyword>
<dbReference type="GO" id="GO:0030247">
    <property type="term" value="F:polysaccharide binding"/>
    <property type="evidence" value="ECO:0007669"/>
    <property type="project" value="InterPro"/>
</dbReference>
<keyword evidence="2" id="KW-0812">Transmembrane</keyword>
<dbReference type="Proteomes" id="UP000436088">
    <property type="component" value="Unassembled WGS sequence"/>
</dbReference>
<dbReference type="GO" id="GO:0016020">
    <property type="term" value="C:membrane"/>
    <property type="evidence" value="ECO:0007669"/>
    <property type="project" value="UniProtKB-SubCell"/>
</dbReference>
<evidence type="ECO:0000256" key="2">
    <source>
        <dbReference type="ARBA" id="ARBA00022692"/>
    </source>
</evidence>
<protein>
    <submittedName>
        <fullName evidence="8">PR5-like receptor kinase</fullName>
    </submittedName>
</protein>
<sequence length="291" mass="33244">MPKSTRQPPVFGLMAAIALFLILEACIARVANRDCGSSICGDVEIKNPFRLTTQPSKCGDHRFELECDSNNRTSLVMKYDRFNVQNITYETQTAQIITYSNIGSQFQNITYESYTMQAIDANLSKDDNCSLPRSSFRVDDFCKVPYSLSAPSQMMFLVNCKRPMKSSSYINASHCPTSSSHPPASYFYFLDGETPARKFDESCTIDALVPIMVKNISGMSTSDIYQNLLLVFEIDSFGLQYCYEKERPFQLKLESLQYALQTYAYSFVHFLFNGPHVFQNTYYVLVFYMLE</sequence>
<evidence type="ECO:0000256" key="6">
    <source>
        <dbReference type="SAM" id="SignalP"/>
    </source>
</evidence>
<organism evidence="8 9">
    <name type="scientific">Hibiscus syriacus</name>
    <name type="common">Rose of Sharon</name>
    <dbReference type="NCBI Taxonomy" id="106335"/>
    <lineage>
        <taxon>Eukaryota</taxon>
        <taxon>Viridiplantae</taxon>
        <taxon>Streptophyta</taxon>
        <taxon>Embryophyta</taxon>
        <taxon>Tracheophyta</taxon>
        <taxon>Spermatophyta</taxon>
        <taxon>Magnoliopsida</taxon>
        <taxon>eudicotyledons</taxon>
        <taxon>Gunneridae</taxon>
        <taxon>Pentapetalae</taxon>
        <taxon>rosids</taxon>
        <taxon>malvids</taxon>
        <taxon>Malvales</taxon>
        <taxon>Malvaceae</taxon>
        <taxon>Malvoideae</taxon>
        <taxon>Hibiscus</taxon>
    </lineage>
</organism>
<evidence type="ECO:0000256" key="4">
    <source>
        <dbReference type="ARBA" id="ARBA00022989"/>
    </source>
</evidence>
<dbReference type="GO" id="GO:0016301">
    <property type="term" value="F:kinase activity"/>
    <property type="evidence" value="ECO:0007669"/>
    <property type="project" value="UniProtKB-KW"/>
</dbReference>
<feature type="signal peptide" evidence="6">
    <location>
        <begin position="1"/>
        <end position="28"/>
    </location>
</feature>
<dbReference type="Pfam" id="PF13947">
    <property type="entry name" value="GUB_WAK_bind"/>
    <property type="match status" value="1"/>
</dbReference>
<keyword evidence="4" id="KW-1133">Transmembrane helix</keyword>
<keyword evidence="3 6" id="KW-0732">Signal</keyword>
<evidence type="ECO:0000313" key="8">
    <source>
        <dbReference type="EMBL" id="KAE8703348.1"/>
    </source>
</evidence>
<accession>A0A6A3AGZ4</accession>
<name>A0A6A3AGZ4_HIBSY</name>
<dbReference type="AlphaFoldDB" id="A0A6A3AGZ4"/>
<feature type="chain" id="PRO_5025404751" evidence="6">
    <location>
        <begin position="29"/>
        <end position="291"/>
    </location>
</feature>
<feature type="domain" description="Wall-associated receptor kinase galacturonan-binding" evidence="7">
    <location>
        <begin position="35"/>
        <end position="96"/>
    </location>
</feature>
<evidence type="ECO:0000256" key="3">
    <source>
        <dbReference type="ARBA" id="ARBA00022729"/>
    </source>
</evidence>
<keyword evidence="9" id="KW-1185">Reference proteome</keyword>
<evidence type="ECO:0000313" key="9">
    <source>
        <dbReference type="Proteomes" id="UP000436088"/>
    </source>
</evidence>